<dbReference type="AlphaFoldDB" id="A0A673MMG3"/>
<dbReference type="GO" id="GO:0030036">
    <property type="term" value="P:actin cytoskeleton organization"/>
    <property type="evidence" value="ECO:0007669"/>
    <property type="project" value="UniProtKB-UniRule"/>
</dbReference>
<comment type="function">
    <text evidence="12">Downstream effector molecule involved in the transmission of signals from tyrosine kinase receptors and small GTPases to the actin cytoskeleton. Promotes formation of actin filaments. Part of the WAVE complex that regulates lamellipodia formation. The WAVE complex regulates actin filament reorganization via its interaction with the Arp2/3 complex. As component of the WAVE1 complex, required for BDNF-NTRK2 endocytic trafficking and signaling from early endosomes. Also involved in the regulation of mitochondrial dynamics.</text>
</comment>
<keyword evidence="9 14" id="KW-0009">Actin-binding</keyword>
<dbReference type="GO" id="GO:0071933">
    <property type="term" value="F:Arp2/3 complex binding"/>
    <property type="evidence" value="ECO:0007669"/>
    <property type="project" value="TreeGrafter"/>
</dbReference>
<feature type="compositionally biased region" description="Basic and acidic residues" evidence="15">
    <location>
        <begin position="197"/>
        <end position="207"/>
    </location>
</feature>
<dbReference type="Proteomes" id="UP000472270">
    <property type="component" value="Unassembled WGS sequence"/>
</dbReference>
<dbReference type="SMART" id="SM00246">
    <property type="entry name" value="WH2"/>
    <property type="match status" value="1"/>
</dbReference>
<keyword evidence="7" id="KW-0965">Cell junction</keyword>
<keyword evidence="4" id="KW-0488">Methylation</keyword>
<name>A0A673MMG3_9TELE</name>
<dbReference type="GO" id="GO:0031209">
    <property type="term" value="C:SCAR complex"/>
    <property type="evidence" value="ECO:0007669"/>
    <property type="project" value="TreeGrafter"/>
</dbReference>
<dbReference type="PANTHER" id="PTHR12902">
    <property type="entry name" value="WASP-1"/>
    <property type="match status" value="1"/>
</dbReference>
<evidence type="ECO:0000256" key="6">
    <source>
        <dbReference type="ARBA" id="ARBA00022553"/>
    </source>
</evidence>
<keyword evidence="8" id="KW-0770">Synapse</keyword>
<keyword evidence="6" id="KW-0597">Phosphoprotein</keyword>
<dbReference type="Pfam" id="PF02205">
    <property type="entry name" value="WH2"/>
    <property type="match status" value="1"/>
</dbReference>
<comment type="subunit">
    <text evidence="14">Binds actin and the Arp2/3 complex.</text>
</comment>
<evidence type="ECO:0000256" key="2">
    <source>
        <dbReference type="ARBA" id="ARBA00004246"/>
    </source>
</evidence>
<dbReference type="InterPro" id="IPR028288">
    <property type="entry name" value="SCAR/WAVE_fam"/>
</dbReference>
<evidence type="ECO:0000256" key="8">
    <source>
        <dbReference type="ARBA" id="ARBA00023018"/>
    </source>
</evidence>
<evidence type="ECO:0000256" key="5">
    <source>
        <dbReference type="ARBA" id="ARBA00022490"/>
    </source>
</evidence>
<keyword evidence="5 14" id="KW-0963">Cytoplasm</keyword>
<evidence type="ECO:0000256" key="4">
    <source>
        <dbReference type="ARBA" id="ARBA00022481"/>
    </source>
</evidence>
<dbReference type="PROSITE" id="PS51082">
    <property type="entry name" value="WH2"/>
    <property type="match status" value="1"/>
</dbReference>
<proteinExistence type="inferred from homology"/>
<evidence type="ECO:0000256" key="14">
    <source>
        <dbReference type="RuleBase" id="RU367034"/>
    </source>
</evidence>
<feature type="region of interest" description="Disordered" evidence="15">
    <location>
        <begin position="197"/>
        <end position="219"/>
    </location>
</feature>
<evidence type="ECO:0000313" key="18">
    <source>
        <dbReference type="Proteomes" id="UP000472270"/>
    </source>
</evidence>
<dbReference type="GO" id="GO:0005925">
    <property type="term" value="C:focal adhesion"/>
    <property type="evidence" value="ECO:0007669"/>
    <property type="project" value="UniProtKB-SubCell"/>
</dbReference>
<evidence type="ECO:0000256" key="3">
    <source>
        <dbReference type="ARBA" id="ARBA00006993"/>
    </source>
</evidence>
<dbReference type="PANTHER" id="PTHR12902:SF8">
    <property type="entry name" value="ACTIN-BINDING PROTEIN WASF1"/>
    <property type="match status" value="1"/>
</dbReference>
<dbReference type="GO" id="GO:2000601">
    <property type="term" value="P:positive regulation of Arp2/3 complex-mediated actin nucleation"/>
    <property type="evidence" value="ECO:0007669"/>
    <property type="project" value="TreeGrafter"/>
</dbReference>
<evidence type="ECO:0000256" key="13">
    <source>
        <dbReference type="ARBA" id="ARBA00047054"/>
    </source>
</evidence>
<organism evidence="17 18">
    <name type="scientific">Sinocyclocheilus rhinocerous</name>
    <dbReference type="NCBI Taxonomy" id="307959"/>
    <lineage>
        <taxon>Eukaryota</taxon>
        <taxon>Metazoa</taxon>
        <taxon>Chordata</taxon>
        <taxon>Craniata</taxon>
        <taxon>Vertebrata</taxon>
        <taxon>Euteleostomi</taxon>
        <taxon>Actinopterygii</taxon>
        <taxon>Neopterygii</taxon>
        <taxon>Teleostei</taxon>
        <taxon>Ostariophysi</taxon>
        <taxon>Cypriniformes</taxon>
        <taxon>Cyprinidae</taxon>
        <taxon>Cyprininae</taxon>
        <taxon>Sinocyclocheilus</taxon>
    </lineage>
</organism>
<evidence type="ECO:0000259" key="16">
    <source>
        <dbReference type="PROSITE" id="PS51082"/>
    </source>
</evidence>
<dbReference type="GO" id="GO:0003779">
    <property type="term" value="F:actin binding"/>
    <property type="evidence" value="ECO:0007669"/>
    <property type="project" value="UniProtKB-UniRule"/>
</dbReference>
<accession>A0A673MMG3</accession>
<evidence type="ECO:0000256" key="1">
    <source>
        <dbReference type="ARBA" id="ARBA00004245"/>
    </source>
</evidence>
<evidence type="ECO:0000313" key="17">
    <source>
        <dbReference type="Ensembl" id="ENSSRHP00000091529.1"/>
    </source>
</evidence>
<reference evidence="17" key="2">
    <citation type="submission" date="2025-09" db="UniProtKB">
        <authorList>
            <consortium name="Ensembl"/>
        </authorList>
    </citation>
    <scope>IDENTIFICATION</scope>
</reference>
<keyword evidence="18" id="KW-1185">Reference proteome</keyword>
<evidence type="ECO:0000256" key="12">
    <source>
        <dbReference type="ARBA" id="ARBA00045579"/>
    </source>
</evidence>
<dbReference type="GO" id="GO:0005856">
    <property type="term" value="C:cytoskeleton"/>
    <property type="evidence" value="ECO:0007669"/>
    <property type="project" value="UniProtKB-SubCell"/>
</dbReference>
<dbReference type="GO" id="GO:0030027">
    <property type="term" value="C:lamellipodium"/>
    <property type="evidence" value="ECO:0007669"/>
    <property type="project" value="TreeGrafter"/>
</dbReference>
<feature type="domain" description="WH2" evidence="16">
    <location>
        <begin position="365"/>
        <end position="382"/>
    </location>
</feature>
<feature type="compositionally biased region" description="Low complexity" evidence="15">
    <location>
        <begin position="321"/>
        <end position="330"/>
    </location>
</feature>
<evidence type="ECO:0000256" key="10">
    <source>
        <dbReference type="ARBA" id="ARBA00023212"/>
    </source>
</evidence>
<feature type="region of interest" description="Disordered" evidence="15">
    <location>
        <begin position="105"/>
        <end position="138"/>
    </location>
</feature>
<dbReference type="GO" id="GO:0034237">
    <property type="term" value="F:protein kinase A regulatory subunit binding"/>
    <property type="evidence" value="ECO:0007669"/>
    <property type="project" value="TreeGrafter"/>
</dbReference>
<comment type="similarity">
    <text evidence="3 14">Belongs to the SCAR/WAVE family.</text>
</comment>
<evidence type="ECO:0000256" key="9">
    <source>
        <dbReference type="ARBA" id="ARBA00023203"/>
    </source>
</evidence>
<dbReference type="Gene3D" id="6.10.280.150">
    <property type="match status" value="2"/>
</dbReference>
<dbReference type="GO" id="GO:0045202">
    <property type="term" value="C:synapse"/>
    <property type="evidence" value="ECO:0007669"/>
    <property type="project" value="UniProtKB-SubCell"/>
</dbReference>
<feature type="compositionally biased region" description="Pro residues" evidence="15">
    <location>
        <begin position="305"/>
        <end position="316"/>
    </location>
</feature>
<feature type="region of interest" description="Disordered" evidence="15">
    <location>
        <begin position="273"/>
        <end position="362"/>
    </location>
</feature>
<dbReference type="InterPro" id="IPR003124">
    <property type="entry name" value="WH2_dom"/>
</dbReference>
<comment type="subunit">
    <text evidence="13">Component of the WAVE1 complex composed of ABI2, CYFIP1 or CYFIP2, BRK1, NCKAP1 and WASF1/WAVE1. Within the complex, a heterodimer containing NCKAP1 and CYFIP1 interacts with a heterotrimer formed by WAVE1, ABI2 and BRK1. CYFIP2 binds to activated RAC1 which causes the complex to dissociate, releasing activated WASF1. The complex can also be activated by NCK1. Binds actin and the Arp2/3 complex. Interacts with BAIAP2. Interacts with SHANK3; the interaction mediates the association of SHANK3 with the WAVE1 complex. Interacts with ABI1 (via N-terminus). Interacts with SORBS2; this interaction greatly enhances phosphorylation by ABL1 and dephosphorylation by PTPN12 and might mediate partial to focal adhesion sites.</text>
</comment>
<evidence type="ECO:0000256" key="11">
    <source>
        <dbReference type="ARBA" id="ARBA00034103"/>
    </source>
</evidence>
<sequence>FNYFECYQTHLQMSVGECCVCVSVSLQDITMRKAFRSSTIQDQQLFERQSLPVPMQETYELCEQPPPLNILTPYRDDGKEGLKFYTNPSYFFDLWREKMLQDTEDKRKERRKQKLKNIDRPHDQEKIPRAPHDRKKDWQKMALGAELTADEPEDKHKDTNGSAAYHEHRQMYIDQMDGPFSLAALPYSQMNELLNRTGDRNYSRPHEPPPPPPTYPPASVIRANPVKTCPGLHLHLSVLQLQLRFLGQRHAVSSSHACLPQLQCPALGPGVLHPAPPPVAPPLHSSPARGQQDKTTPTAGDGMVLPPPPPPPPLPLPGNRGSSPCTSSGPPTLPSFPSGAVSSPPTHSGHEVKRYPSNLPPISDARSVLLEAIRKGIQLRKVEEQREQEAKHERVGNDVATILSRRIAVEYSDSEDEDEFDEVDWME</sequence>
<reference evidence="17" key="1">
    <citation type="submission" date="2025-08" db="UniProtKB">
        <authorList>
            <consortium name="Ensembl"/>
        </authorList>
    </citation>
    <scope>IDENTIFICATION</scope>
</reference>
<evidence type="ECO:0000256" key="7">
    <source>
        <dbReference type="ARBA" id="ARBA00022949"/>
    </source>
</evidence>
<dbReference type="Ensembl" id="ENSSRHT00000094005.1">
    <property type="protein sequence ID" value="ENSSRHP00000091529.1"/>
    <property type="gene ID" value="ENSSRHG00000045169.1"/>
</dbReference>
<comment type="subcellular location">
    <subcellularLocation>
        <location evidence="2">Cell junction</location>
        <location evidence="2">Focal adhesion</location>
    </subcellularLocation>
    <subcellularLocation>
        <location evidence="1 14">Cytoplasm</location>
        <location evidence="1 14">Cytoskeleton</location>
    </subcellularLocation>
    <subcellularLocation>
        <location evidence="11">Synapse</location>
    </subcellularLocation>
</comment>
<evidence type="ECO:0000256" key="15">
    <source>
        <dbReference type="SAM" id="MobiDB-lite"/>
    </source>
</evidence>
<feature type="compositionally biased region" description="Basic and acidic residues" evidence="15">
    <location>
        <begin position="116"/>
        <end position="138"/>
    </location>
</feature>
<protein>
    <recommendedName>
        <fullName evidence="14">Wiskott-Aldrich syndrome protein family member</fullName>
        <shortName evidence="14">WASP family protein member</shortName>
    </recommendedName>
</protein>
<keyword evidence="10 14" id="KW-0206">Cytoskeleton</keyword>